<dbReference type="CDD" id="cd21109">
    <property type="entry name" value="SPASM"/>
    <property type="match status" value="1"/>
</dbReference>
<dbReference type="GO" id="GO:0051536">
    <property type="term" value="F:iron-sulfur cluster binding"/>
    <property type="evidence" value="ECO:0007669"/>
    <property type="project" value="UniProtKB-KW"/>
</dbReference>
<reference evidence="9 10" key="1">
    <citation type="submission" date="2020-10" db="EMBL/GenBank/DDBJ databases">
        <title>Complete genome sequence of Paludibaculum fermentans P105T, a facultatively anaerobic acidobacterium capable of dissimilatory Fe(III) reduction.</title>
        <authorList>
            <person name="Dedysh S.N."/>
            <person name="Beletsky A.V."/>
            <person name="Kulichevskaya I.S."/>
            <person name="Mardanov A.V."/>
            <person name="Ravin N.V."/>
        </authorList>
    </citation>
    <scope>NUCLEOTIDE SEQUENCE [LARGE SCALE GENOMIC DNA]</scope>
    <source>
        <strain evidence="9 10">P105</strain>
    </source>
</reference>
<dbReference type="SFLD" id="SFLDG01067">
    <property type="entry name" value="SPASM/twitch_domain_containing"/>
    <property type="match status" value="1"/>
</dbReference>
<gene>
    <name evidence="9" type="ORF">IRI77_18860</name>
</gene>
<dbReference type="Gene3D" id="3.20.20.70">
    <property type="entry name" value="Aldolase class I"/>
    <property type="match status" value="1"/>
</dbReference>
<evidence type="ECO:0000259" key="8">
    <source>
        <dbReference type="PROSITE" id="PS51918"/>
    </source>
</evidence>
<dbReference type="SFLD" id="SFLDS00029">
    <property type="entry name" value="Radical_SAM"/>
    <property type="match status" value="1"/>
</dbReference>
<evidence type="ECO:0000313" key="10">
    <source>
        <dbReference type="Proteomes" id="UP000593892"/>
    </source>
</evidence>
<feature type="region of interest" description="Disordered" evidence="7">
    <location>
        <begin position="338"/>
        <end position="373"/>
    </location>
</feature>
<dbReference type="EMBL" id="CP063849">
    <property type="protein sequence ID" value="QOY84920.1"/>
    <property type="molecule type" value="Genomic_DNA"/>
</dbReference>
<keyword evidence="2" id="KW-0004">4Fe-4S</keyword>
<keyword evidence="5" id="KW-0408">Iron</keyword>
<evidence type="ECO:0000256" key="6">
    <source>
        <dbReference type="ARBA" id="ARBA00023014"/>
    </source>
</evidence>
<dbReference type="PROSITE" id="PS51918">
    <property type="entry name" value="RADICAL_SAM"/>
    <property type="match status" value="1"/>
</dbReference>
<dbReference type="Proteomes" id="UP000593892">
    <property type="component" value="Chromosome"/>
</dbReference>
<dbReference type="GO" id="GO:0003824">
    <property type="term" value="F:catalytic activity"/>
    <property type="evidence" value="ECO:0007669"/>
    <property type="project" value="InterPro"/>
</dbReference>
<dbReference type="Pfam" id="PF13186">
    <property type="entry name" value="SPASM"/>
    <property type="match status" value="1"/>
</dbReference>
<dbReference type="KEGG" id="pfer:IRI77_18860"/>
<accession>A0A7S7NJT5</accession>
<dbReference type="CDD" id="cd01335">
    <property type="entry name" value="Radical_SAM"/>
    <property type="match status" value="1"/>
</dbReference>
<keyword evidence="4" id="KW-0479">Metal-binding</keyword>
<feature type="domain" description="Radical SAM core" evidence="8">
    <location>
        <begin position="21"/>
        <end position="241"/>
    </location>
</feature>
<dbReference type="Pfam" id="PF04055">
    <property type="entry name" value="Radical_SAM"/>
    <property type="match status" value="1"/>
</dbReference>
<evidence type="ECO:0000256" key="3">
    <source>
        <dbReference type="ARBA" id="ARBA00022691"/>
    </source>
</evidence>
<dbReference type="InterPro" id="IPR058240">
    <property type="entry name" value="rSAM_sf"/>
</dbReference>
<dbReference type="RefSeq" id="WP_194446590.1">
    <property type="nucleotide sequence ID" value="NZ_CP063849.1"/>
</dbReference>
<dbReference type="GO" id="GO:0046872">
    <property type="term" value="F:metal ion binding"/>
    <property type="evidence" value="ECO:0007669"/>
    <property type="project" value="UniProtKB-KW"/>
</dbReference>
<name>A0A7S7NJT5_PALFE</name>
<evidence type="ECO:0000313" key="9">
    <source>
        <dbReference type="EMBL" id="QOY84920.1"/>
    </source>
</evidence>
<keyword evidence="6" id="KW-0411">Iron-sulfur</keyword>
<comment type="cofactor">
    <cofactor evidence="1">
        <name>[4Fe-4S] cluster</name>
        <dbReference type="ChEBI" id="CHEBI:49883"/>
    </cofactor>
</comment>
<dbReference type="AlphaFoldDB" id="A0A7S7NJT5"/>
<evidence type="ECO:0000256" key="1">
    <source>
        <dbReference type="ARBA" id="ARBA00001966"/>
    </source>
</evidence>
<evidence type="ECO:0000256" key="5">
    <source>
        <dbReference type="ARBA" id="ARBA00023004"/>
    </source>
</evidence>
<dbReference type="PANTHER" id="PTHR11228">
    <property type="entry name" value="RADICAL SAM DOMAIN PROTEIN"/>
    <property type="match status" value="1"/>
</dbReference>
<keyword evidence="3" id="KW-0949">S-adenosyl-L-methionine</keyword>
<protein>
    <submittedName>
        <fullName evidence="9">Radical SAM protein</fullName>
    </submittedName>
</protein>
<dbReference type="InterPro" id="IPR013785">
    <property type="entry name" value="Aldolase_TIM"/>
</dbReference>
<dbReference type="InterPro" id="IPR050377">
    <property type="entry name" value="Radical_SAM_PqqE_MftC-like"/>
</dbReference>
<dbReference type="SUPFAM" id="SSF102114">
    <property type="entry name" value="Radical SAM enzymes"/>
    <property type="match status" value="1"/>
</dbReference>
<dbReference type="InterPro" id="IPR007197">
    <property type="entry name" value="rSAM"/>
</dbReference>
<organism evidence="9 10">
    <name type="scientific">Paludibaculum fermentans</name>
    <dbReference type="NCBI Taxonomy" id="1473598"/>
    <lineage>
        <taxon>Bacteria</taxon>
        <taxon>Pseudomonadati</taxon>
        <taxon>Acidobacteriota</taxon>
        <taxon>Terriglobia</taxon>
        <taxon>Bryobacterales</taxon>
        <taxon>Bryobacteraceae</taxon>
        <taxon>Paludibaculum</taxon>
    </lineage>
</organism>
<evidence type="ECO:0000256" key="7">
    <source>
        <dbReference type="SAM" id="MobiDB-lite"/>
    </source>
</evidence>
<evidence type="ECO:0000256" key="2">
    <source>
        <dbReference type="ARBA" id="ARBA00022485"/>
    </source>
</evidence>
<feature type="compositionally biased region" description="Polar residues" evidence="7">
    <location>
        <begin position="344"/>
        <end position="354"/>
    </location>
</feature>
<sequence length="373" mass="42539">MRAWNRAKLLWGYARGRTRLRALPVEYIVETTAKCNIYCPMCPRETHPQPKEDMTDAVFETLVRQTSKTGEHMMLIGLGEPFLDRKIFDRIQFCDQHGVSSLISTNGTLLDEKAAARLLDTPLEHITLSFDGYSKGTFEFYRKGAKFERVRDNFLNFCRMKHERKSKLQVVVQMVRMDGNRHEVEDFTKFWRGVPGVDLIRVKEDETNLMRPDAGHGAAEWTHPCHYLWRGPMYIKHNGDAYPCCQSYMLDGAPVGNVTQSSLEEIFDGAEMQRMRRLHLDGRAGEIGICARCCTTIPHPFLVAGSLLFHGRTVRTLLPLVERLVYLAKLPARWLNPPKPVPVNRQSSDSSATPLVQIGPPQPRKSSDSARPE</sequence>
<dbReference type="InterPro" id="IPR034391">
    <property type="entry name" value="AdoMet-like_SPASM_containing"/>
</dbReference>
<dbReference type="PANTHER" id="PTHR11228:SF34">
    <property type="entry name" value="TUNGSTEN-CONTAINING ALDEHYDE FERREDOXIN OXIDOREDUCTASE COFACTOR MODIFYING PROTEIN"/>
    <property type="match status" value="1"/>
</dbReference>
<dbReference type="SFLD" id="SFLDG01387">
    <property type="entry name" value="BtrN-like_SPASM_domain_contain"/>
    <property type="match status" value="1"/>
</dbReference>
<proteinExistence type="predicted"/>
<evidence type="ECO:0000256" key="4">
    <source>
        <dbReference type="ARBA" id="ARBA00022723"/>
    </source>
</evidence>
<dbReference type="InterPro" id="IPR023885">
    <property type="entry name" value="4Fe4S-binding_SPASM_dom"/>
</dbReference>
<keyword evidence="10" id="KW-1185">Reference proteome</keyword>